<dbReference type="CDD" id="cd16618">
    <property type="entry name" value="mRING-HC-C4C4_CNOT4"/>
    <property type="match status" value="1"/>
</dbReference>
<comment type="caution">
    <text evidence="4">The sequence shown here is derived from an EMBL/GenBank/DDBJ whole genome shotgun (WGS) entry which is preliminary data.</text>
</comment>
<dbReference type="OrthoDB" id="1923159at2759"/>
<dbReference type="FunFam" id="3.30.40.10:FF:000383">
    <property type="entry name" value="RING/U-box superfamily protein"/>
    <property type="match status" value="1"/>
</dbReference>
<keyword evidence="1" id="KW-0862">Zinc</keyword>
<keyword evidence="5" id="KW-1185">Reference proteome</keyword>
<dbReference type="EMBL" id="BKCP01001558">
    <property type="protein sequence ID" value="GER27104.1"/>
    <property type="molecule type" value="Genomic_DNA"/>
</dbReference>
<evidence type="ECO:0000256" key="2">
    <source>
        <dbReference type="SAM" id="MobiDB-lite"/>
    </source>
</evidence>
<dbReference type="PROSITE" id="PS50089">
    <property type="entry name" value="ZF_RING_2"/>
    <property type="match status" value="1"/>
</dbReference>
<feature type="compositionally biased region" description="Low complexity" evidence="2">
    <location>
        <begin position="290"/>
        <end position="309"/>
    </location>
</feature>
<evidence type="ECO:0000256" key="1">
    <source>
        <dbReference type="PROSITE-ProRule" id="PRU00175"/>
    </source>
</evidence>
<organism evidence="4 5">
    <name type="scientific">Striga asiatica</name>
    <name type="common">Asiatic witchweed</name>
    <name type="synonym">Buchnera asiatica</name>
    <dbReference type="NCBI Taxonomy" id="4170"/>
    <lineage>
        <taxon>Eukaryota</taxon>
        <taxon>Viridiplantae</taxon>
        <taxon>Streptophyta</taxon>
        <taxon>Embryophyta</taxon>
        <taxon>Tracheophyta</taxon>
        <taxon>Spermatophyta</taxon>
        <taxon>Magnoliopsida</taxon>
        <taxon>eudicotyledons</taxon>
        <taxon>Gunneridae</taxon>
        <taxon>Pentapetalae</taxon>
        <taxon>asterids</taxon>
        <taxon>lamiids</taxon>
        <taxon>Lamiales</taxon>
        <taxon>Orobanchaceae</taxon>
        <taxon>Buchnereae</taxon>
        <taxon>Striga</taxon>
    </lineage>
</organism>
<dbReference type="PANTHER" id="PTHR12603">
    <property type="entry name" value="CCR4-NOT TRANSCRIPTION COMPLEX RELATED"/>
    <property type="match status" value="1"/>
</dbReference>
<keyword evidence="1" id="KW-0479">Metal-binding</keyword>
<name>A0A5A7P3J9_STRAF</name>
<evidence type="ECO:0000259" key="3">
    <source>
        <dbReference type="PROSITE" id="PS50089"/>
    </source>
</evidence>
<dbReference type="InterPro" id="IPR039780">
    <property type="entry name" value="Mot2"/>
</dbReference>
<proteinExistence type="predicted"/>
<feature type="domain" description="RING-type" evidence="3">
    <location>
        <begin position="429"/>
        <end position="471"/>
    </location>
</feature>
<dbReference type="AlphaFoldDB" id="A0A5A7P3J9"/>
<dbReference type="GO" id="GO:0008270">
    <property type="term" value="F:zinc ion binding"/>
    <property type="evidence" value="ECO:0007669"/>
    <property type="project" value="UniProtKB-KW"/>
</dbReference>
<dbReference type="InterPro" id="IPR001841">
    <property type="entry name" value="Znf_RING"/>
</dbReference>
<feature type="compositionally biased region" description="Polar residues" evidence="2">
    <location>
        <begin position="262"/>
        <end position="289"/>
    </location>
</feature>
<dbReference type="Proteomes" id="UP000325081">
    <property type="component" value="Unassembled WGS sequence"/>
</dbReference>
<dbReference type="InterPro" id="IPR039515">
    <property type="entry name" value="NOT4_mRING-HC-C4C4"/>
</dbReference>
<feature type="compositionally biased region" description="Acidic residues" evidence="2">
    <location>
        <begin position="312"/>
        <end position="332"/>
    </location>
</feature>
<dbReference type="GO" id="GO:0004842">
    <property type="term" value="F:ubiquitin-protein transferase activity"/>
    <property type="evidence" value="ECO:0007669"/>
    <property type="project" value="InterPro"/>
</dbReference>
<dbReference type="InterPro" id="IPR013083">
    <property type="entry name" value="Znf_RING/FYVE/PHD"/>
</dbReference>
<dbReference type="Pfam" id="PF14570">
    <property type="entry name" value="zf-RING_4"/>
    <property type="match status" value="1"/>
</dbReference>
<dbReference type="PANTHER" id="PTHR12603:SF0">
    <property type="entry name" value="CCR4-NOT TRANSCRIPTION COMPLEX SUBUNIT 4"/>
    <property type="match status" value="1"/>
</dbReference>
<protein>
    <submittedName>
        <fullName evidence="4">RING/U-box superfamily protein</fullName>
    </submittedName>
</protein>
<evidence type="ECO:0000313" key="4">
    <source>
        <dbReference type="EMBL" id="GER27104.1"/>
    </source>
</evidence>
<reference evidence="5" key="1">
    <citation type="journal article" date="2019" name="Curr. Biol.">
        <title>Genome Sequence of Striga asiatica Provides Insight into the Evolution of Plant Parasitism.</title>
        <authorList>
            <person name="Yoshida S."/>
            <person name="Kim S."/>
            <person name="Wafula E.K."/>
            <person name="Tanskanen J."/>
            <person name="Kim Y.M."/>
            <person name="Honaas L."/>
            <person name="Yang Z."/>
            <person name="Spallek T."/>
            <person name="Conn C.E."/>
            <person name="Ichihashi Y."/>
            <person name="Cheong K."/>
            <person name="Cui S."/>
            <person name="Der J.P."/>
            <person name="Gundlach H."/>
            <person name="Jiao Y."/>
            <person name="Hori C."/>
            <person name="Ishida J.K."/>
            <person name="Kasahara H."/>
            <person name="Kiba T."/>
            <person name="Kim M.S."/>
            <person name="Koo N."/>
            <person name="Laohavisit A."/>
            <person name="Lee Y.H."/>
            <person name="Lumba S."/>
            <person name="McCourt P."/>
            <person name="Mortimer J.C."/>
            <person name="Mutuku J.M."/>
            <person name="Nomura T."/>
            <person name="Sasaki-Sekimoto Y."/>
            <person name="Seto Y."/>
            <person name="Wang Y."/>
            <person name="Wakatake T."/>
            <person name="Sakakibara H."/>
            <person name="Demura T."/>
            <person name="Yamaguchi S."/>
            <person name="Yoneyama K."/>
            <person name="Manabe R.I."/>
            <person name="Nelson D.C."/>
            <person name="Schulman A.H."/>
            <person name="Timko M.P."/>
            <person name="dePamphilis C.W."/>
            <person name="Choi D."/>
            <person name="Shirasu K."/>
        </authorList>
    </citation>
    <scope>NUCLEOTIDE SEQUENCE [LARGE SCALE GENOMIC DNA]</scope>
    <source>
        <strain evidence="5">cv. UVA1</strain>
    </source>
</reference>
<feature type="region of interest" description="Disordered" evidence="2">
    <location>
        <begin position="174"/>
        <end position="239"/>
    </location>
</feature>
<evidence type="ECO:0000313" key="5">
    <source>
        <dbReference type="Proteomes" id="UP000325081"/>
    </source>
</evidence>
<dbReference type="GO" id="GO:0016567">
    <property type="term" value="P:protein ubiquitination"/>
    <property type="evidence" value="ECO:0007669"/>
    <property type="project" value="TreeGrafter"/>
</dbReference>
<feature type="region of interest" description="Disordered" evidence="2">
    <location>
        <begin position="258"/>
        <end position="370"/>
    </location>
</feature>
<dbReference type="GO" id="GO:0030014">
    <property type="term" value="C:CCR4-NOT complex"/>
    <property type="evidence" value="ECO:0007669"/>
    <property type="project" value="InterPro"/>
</dbReference>
<dbReference type="SUPFAM" id="SSF57850">
    <property type="entry name" value="RING/U-box"/>
    <property type="match status" value="1"/>
</dbReference>
<accession>A0A5A7P3J9</accession>
<dbReference type="Gene3D" id="3.30.40.10">
    <property type="entry name" value="Zinc/RING finger domain, C3HC4 (zinc finger)"/>
    <property type="match status" value="1"/>
</dbReference>
<feature type="compositionally biased region" description="Basic residues" evidence="2">
    <location>
        <begin position="180"/>
        <end position="193"/>
    </location>
</feature>
<gene>
    <name evidence="4" type="ORF">STAS_02784</name>
</gene>
<keyword evidence="1" id="KW-0863">Zinc-finger</keyword>
<sequence>MLLKWKELTTNSDNLKAMDPEIHRHSQTVLLCHSSMFEQQWHHNKSDDESIRSKQHQFGRDLEKSGEIDVVEEIFSRRLHISTRRRLLQKSGAAAVAERRRTAATTPERIRGTTSTTVLNMESRSDNWNKKIDLVFGAINFKSLVRQAFPARERVDSATMSDSILNVSIAVGSSNPKDFSKKKRGNRSAKLKQSKLDVRREQWLSQVKKKGGCKESTNGGGASHEGPSVHMPNKRGGPVEKLEIKTRNEEIYEPSMHHYSDTESLPSNSPTSHTSSLLGSTDSGVNFTASSRSSSSSGRSSSSSSNGRSYSDDEDGGNAGGEGDDCLDDWEAVADALEAKDDKNQDCSPKTGFGSSIPNKHETASEIPESAGKKGAMVNCCAWRPDDACRPQNLPNLSKQYSFPLNSERHLGRGSVWGCKNIGPVPTSCPICFEDFDCTDSSFLPCPCGFRLCLFCHKRILEEDGRCPGCRKKYECGPVEGEQTLDGGSLTFRLARSCSMITRS</sequence>